<dbReference type="RefSeq" id="WP_123802556.1">
    <property type="nucleotide sequence ID" value="NZ_RMVG01000019.1"/>
</dbReference>
<evidence type="ECO:0000256" key="1">
    <source>
        <dbReference type="SAM" id="Phobius"/>
    </source>
</evidence>
<reference evidence="2 3" key="1">
    <citation type="submission" date="2018-11" db="EMBL/GenBank/DDBJ databases">
        <title>Whole genome sequencing of Pantoea sp. RIT388.</title>
        <authorList>
            <person name="Gan H.M."/>
            <person name="Hudson A.O."/>
        </authorList>
    </citation>
    <scope>NUCLEOTIDE SEQUENCE [LARGE SCALE GENOMIC DNA]</scope>
    <source>
        <strain evidence="2 3">RIT388</strain>
    </source>
</reference>
<gene>
    <name evidence="2" type="ORF">BBB56_19440</name>
</gene>
<proteinExistence type="predicted"/>
<protein>
    <recommendedName>
        <fullName evidence="4">Zinc ribbon domain-containing protein</fullName>
    </recommendedName>
</protein>
<keyword evidence="3" id="KW-1185">Reference proteome</keyword>
<keyword evidence="1" id="KW-0472">Membrane</keyword>
<feature type="transmembrane region" description="Helical" evidence="1">
    <location>
        <begin position="75"/>
        <end position="105"/>
    </location>
</feature>
<name>A0A3N4NNF3_9GAMM</name>
<evidence type="ECO:0000313" key="3">
    <source>
        <dbReference type="Proteomes" id="UP000281332"/>
    </source>
</evidence>
<organism evidence="2 3">
    <name type="scientific">Candidatus Pantoea deserta</name>
    <dbReference type="NCBI Taxonomy" id="1869313"/>
    <lineage>
        <taxon>Bacteria</taxon>
        <taxon>Pseudomonadati</taxon>
        <taxon>Pseudomonadota</taxon>
        <taxon>Gammaproteobacteria</taxon>
        <taxon>Enterobacterales</taxon>
        <taxon>Erwiniaceae</taxon>
        <taxon>Pantoea</taxon>
    </lineage>
</organism>
<dbReference type="Proteomes" id="UP000281332">
    <property type="component" value="Unassembled WGS sequence"/>
</dbReference>
<comment type="caution">
    <text evidence="2">The sequence shown here is derived from an EMBL/GenBank/DDBJ whole genome shotgun (WGS) entry which is preliminary data.</text>
</comment>
<dbReference type="AlphaFoldDB" id="A0A3N4NNF3"/>
<sequence>MALINCPECNAQISDSAFKCPSCAHQVRKPKRSLFGKIVKAVFIIFNIFMLYSVFTGMGASGEVINNAASDAERAGAALGAGMGAMMLGILWVVGDIIIGMLVFLTRPKS</sequence>
<keyword evidence="1" id="KW-0812">Transmembrane</keyword>
<dbReference type="OrthoDB" id="8685152at2"/>
<accession>A0A3N4NNF3</accession>
<dbReference type="EMBL" id="RMVG01000019">
    <property type="protein sequence ID" value="RPD96068.1"/>
    <property type="molecule type" value="Genomic_DNA"/>
</dbReference>
<evidence type="ECO:0008006" key="4">
    <source>
        <dbReference type="Google" id="ProtNLM"/>
    </source>
</evidence>
<feature type="transmembrane region" description="Helical" evidence="1">
    <location>
        <begin position="38"/>
        <end position="55"/>
    </location>
</feature>
<keyword evidence="1" id="KW-1133">Transmembrane helix</keyword>
<evidence type="ECO:0000313" key="2">
    <source>
        <dbReference type="EMBL" id="RPD96068.1"/>
    </source>
</evidence>